<sequence>MNKRIKKKQKKLSYKIPKHIIRLTKRWTKIDTNIIDNLSLGYLPEKNYKKRIIKNTIRKCKRIDKFLSELEQDHLFRSDFRIFYTAYGDYQGDGEYCDQSSAWSGYDFHGRYYYPIGNGKYFGYYYEC</sequence>
<evidence type="ECO:0000313" key="1">
    <source>
        <dbReference type="EMBL" id="WAI93929.1"/>
    </source>
</evidence>
<organism evidence="1 2">
    <name type="scientific">Streptococcus dysgalactiae</name>
    <dbReference type="NCBI Taxonomy" id="1334"/>
    <lineage>
        <taxon>Bacteria</taxon>
        <taxon>Bacillati</taxon>
        <taxon>Bacillota</taxon>
        <taxon>Bacilli</taxon>
        <taxon>Lactobacillales</taxon>
        <taxon>Streptococcaceae</taxon>
        <taxon>Streptococcus</taxon>
    </lineage>
</organism>
<dbReference type="AlphaFoldDB" id="A0AAE9UNJ1"/>
<gene>
    <name evidence="1" type="ORF">MP619_04860</name>
</gene>
<reference evidence="1" key="1">
    <citation type="submission" date="2022-03" db="EMBL/GenBank/DDBJ databases">
        <title>Characterization and genomic analysis of a Streptococcus dysgalactiae associated with cultured channel catfish mortalities in China.</title>
        <authorList>
            <person name="Wang J."/>
            <person name="Geng Y."/>
        </authorList>
    </citation>
    <scope>NUCLEOTIDE SEQUENCE</scope>
    <source>
        <strain evidence="1">WJ001</strain>
    </source>
</reference>
<dbReference type="RefSeq" id="WP_155782955.1">
    <property type="nucleotide sequence ID" value="NZ_CP095081.1"/>
</dbReference>
<dbReference type="EMBL" id="CP095081">
    <property type="protein sequence ID" value="WAI93929.1"/>
    <property type="molecule type" value="Genomic_DNA"/>
</dbReference>
<dbReference type="Proteomes" id="UP001164948">
    <property type="component" value="Chromosome"/>
</dbReference>
<proteinExistence type="predicted"/>
<evidence type="ECO:0000313" key="2">
    <source>
        <dbReference type="Proteomes" id="UP001164948"/>
    </source>
</evidence>
<accession>A0AAE9UNJ1</accession>
<protein>
    <submittedName>
        <fullName evidence="1">Uncharacterized protein</fullName>
    </submittedName>
</protein>
<name>A0AAE9UNJ1_STRDY</name>